<dbReference type="EMBL" id="CAJZBQ010000030">
    <property type="protein sequence ID" value="CAG9321971.1"/>
    <property type="molecule type" value="Genomic_DNA"/>
</dbReference>
<keyword evidence="2" id="KW-1185">Reference proteome</keyword>
<evidence type="ECO:0000313" key="2">
    <source>
        <dbReference type="Proteomes" id="UP001162131"/>
    </source>
</evidence>
<dbReference type="AlphaFoldDB" id="A0AAU9J9Q4"/>
<sequence>MDLYISNAANGTWKSSKRRESEERKKIDFNTSEVLEEGRKLEIIRRNLLINRFRNKKKVFQCKVPTFVADEETSVSPRHISQDSGVRNDIAIFNINVSAIKSQDSRPHTQGKYETKSLINRRNSEVRSNPEGKRTKKQPIIEFRPEIIDVIDNKWSNISVVEPETKYSFLENKPKQRTAIYYVEDIFDPEKRENARPVTSERRSRCEYSNSKIAFNESTKMYSNFISRQAKKSPKNIQLSFSQPKQTKTGRLEFSIPRPLRTRRSNEAWTYFACGNQSIFDISDLCNF</sequence>
<comment type="caution">
    <text evidence="1">The sequence shown here is derived from an EMBL/GenBank/DDBJ whole genome shotgun (WGS) entry which is preliminary data.</text>
</comment>
<accession>A0AAU9J9Q4</accession>
<gene>
    <name evidence="1" type="ORF">BSTOLATCC_MIC30355</name>
</gene>
<evidence type="ECO:0000313" key="1">
    <source>
        <dbReference type="EMBL" id="CAG9321971.1"/>
    </source>
</evidence>
<reference evidence="1" key="1">
    <citation type="submission" date="2021-09" db="EMBL/GenBank/DDBJ databases">
        <authorList>
            <consortium name="AG Swart"/>
            <person name="Singh M."/>
            <person name="Singh A."/>
            <person name="Seah K."/>
            <person name="Emmerich C."/>
        </authorList>
    </citation>
    <scope>NUCLEOTIDE SEQUENCE</scope>
    <source>
        <strain evidence="1">ATCC30299</strain>
    </source>
</reference>
<organism evidence="1 2">
    <name type="scientific">Blepharisma stoltei</name>
    <dbReference type="NCBI Taxonomy" id="1481888"/>
    <lineage>
        <taxon>Eukaryota</taxon>
        <taxon>Sar</taxon>
        <taxon>Alveolata</taxon>
        <taxon>Ciliophora</taxon>
        <taxon>Postciliodesmatophora</taxon>
        <taxon>Heterotrichea</taxon>
        <taxon>Heterotrichida</taxon>
        <taxon>Blepharismidae</taxon>
        <taxon>Blepharisma</taxon>
    </lineage>
</organism>
<dbReference type="Proteomes" id="UP001162131">
    <property type="component" value="Unassembled WGS sequence"/>
</dbReference>
<protein>
    <submittedName>
        <fullName evidence="1">Uncharacterized protein</fullName>
    </submittedName>
</protein>
<name>A0AAU9J9Q4_9CILI</name>
<proteinExistence type="predicted"/>